<keyword evidence="1" id="KW-1133">Transmembrane helix</keyword>
<proteinExistence type="predicted"/>
<gene>
    <name evidence="2" type="ORF">SAMN05444005_104100</name>
</gene>
<evidence type="ECO:0000256" key="1">
    <source>
        <dbReference type="SAM" id="Phobius"/>
    </source>
</evidence>
<keyword evidence="1" id="KW-0812">Transmembrane</keyword>
<name>A0A1H9C851_9FLAO</name>
<reference evidence="2 3" key="1">
    <citation type="submission" date="2016-10" db="EMBL/GenBank/DDBJ databases">
        <authorList>
            <person name="de Groot N.N."/>
        </authorList>
    </citation>
    <scope>NUCLEOTIDE SEQUENCE [LARGE SCALE GENOMIC DNA]</scope>
    <source>
        <strain evidence="2 3">DSM 27078</strain>
    </source>
</reference>
<dbReference type="STRING" id="1299341.SAMN05444005_104100"/>
<sequence>MSLFFGNVNMKNNAAITCKNPVIAKPYGPNIKNISAKMFIPFIILNESIMINNVIFRIRKTAVMNV</sequence>
<dbReference type="Proteomes" id="UP000198648">
    <property type="component" value="Unassembled WGS sequence"/>
</dbReference>
<organism evidence="2 3">
    <name type="scientific">Flavobacterium urocaniciphilum</name>
    <dbReference type="NCBI Taxonomy" id="1299341"/>
    <lineage>
        <taxon>Bacteria</taxon>
        <taxon>Pseudomonadati</taxon>
        <taxon>Bacteroidota</taxon>
        <taxon>Flavobacteriia</taxon>
        <taxon>Flavobacteriales</taxon>
        <taxon>Flavobacteriaceae</taxon>
        <taxon>Flavobacterium</taxon>
    </lineage>
</organism>
<keyword evidence="3" id="KW-1185">Reference proteome</keyword>
<protein>
    <submittedName>
        <fullName evidence="2">Uncharacterized protein</fullName>
    </submittedName>
</protein>
<feature type="transmembrane region" description="Helical" evidence="1">
    <location>
        <begin position="38"/>
        <end position="56"/>
    </location>
</feature>
<dbReference type="AlphaFoldDB" id="A0A1H9C851"/>
<evidence type="ECO:0000313" key="3">
    <source>
        <dbReference type="Proteomes" id="UP000198648"/>
    </source>
</evidence>
<keyword evidence="1" id="KW-0472">Membrane</keyword>
<accession>A0A1H9C851</accession>
<dbReference type="EMBL" id="FOEI01000004">
    <property type="protein sequence ID" value="SEP97445.1"/>
    <property type="molecule type" value="Genomic_DNA"/>
</dbReference>
<evidence type="ECO:0000313" key="2">
    <source>
        <dbReference type="EMBL" id="SEP97445.1"/>
    </source>
</evidence>